<dbReference type="PRINTS" id="PR00036">
    <property type="entry name" value="HTHLACI"/>
</dbReference>
<reference evidence="5" key="1">
    <citation type="submission" date="2020-08" db="EMBL/GenBank/DDBJ databases">
        <title>Genome Sequencing and Pan-Genome Analysis of Migratory bird Vibrio Strains, Inner Mongolia.</title>
        <authorList>
            <person name="Zheng L."/>
        </authorList>
    </citation>
    <scope>NUCLEOTIDE SEQUENCE</scope>
    <source>
        <strain evidence="5">M13F</strain>
    </source>
</reference>
<dbReference type="AlphaFoldDB" id="A0A9X0R588"/>
<evidence type="ECO:0000259" key="4">
    <source>
        <dbReference type="PROSITE" id="PS50932"/>
    </source>
</evidence>
<gene>
    <name evidence="5" type="ORF">H8Q88_03320</name>
</gene>
<evidence type="ECO:0000313" key="6">
    <source>
        <dbReference type="Proteomes" id="UP000615796"/>
    </source>
</evidence>
<keyword evidence="1" id="KW-0805">Transcription regulation</keyword>
<evidence type="ECO:0000256" key="1">
    <source>
        <dbReference type="ARBA" id="ARBA00023015"/>
    </source>
</evidence>
<dbReference type="GO" id="GO:0003700">
    <property type="term" value="F:DNA-binding transcription factor activity"/>
    <property type="evidence" value="ECO:0007669"/>
    <property type="project" value="TreeGrafter"/>
</dbReference>
<keyword evidence="6" id="KW-1185">Reference proteome</keyword>
<keyword evidence="3" id="KW-0804">Transcription</keyword>
<dbReference type="PANTHER" id="PTHR30146:SF67">
    <property type="entry name" value="HTH-TYPE TRANSCRIPTIONAL REGULATOR ASCG"/>
    <property type="match status" value="1"/>
</dbReference>
<keyword evidence="2 5" id="KW-0238">DNA-binding</keyword>
<dbReference type="GO" id="GO:0000976">
    <property type="term" value="F:transcription cis-regulatory region binding"/>
    <property type="evidence" value="ECO:0007669"/>
    <property type="project" value="TreeGrafter"/>
</dbReference>
<dbReference type="EMBL" id="JACRUP010000001">
    <property type="protein sequence ID" value="MBC5849989.1"/>
    <property type="molecule type" value="Genomic_DNA"/>
</dbReference>
<dbReference type="CDD" id="cd01392">
    <property type="entry name" value="HTH_LacI"/>
    <property type="match status" value="1"/>
</dbReference>
<dbReference type="Pfam" id="PF00356">
    <property type="entry name" value="LacI"/>
    <property type="match status" value="1"/>
</dbReference>
<dbReference type="Gene3D" id="1.10.260.40">
    <property type="entry name" value="lambda repressor-like DNA-binding domains"/>
    <property type="match status" value="1"/>
</dbReference>
<organism evidence="5 6">
    <name type="scientific">Vibrio metschnikovii</name>
    <dbReference type="NCBI Taxonomy" id="28172"/>
    <lineage>
        <taxon>Bacteria</taxon>
        <taxon>Pseudomonadati</taxon>
        <taxon>Pseudomonadota</taxon>
        <taxon>Gammaproteobacteria</taxon>
        <taxon>Vibrionales</taxon>
        <taxon>Vibrionaceae</taxon>
        <taxon>Vibrio</taxon>
    </lineage>
</organism>
<proteinExistence type="predicted"/>
<dbReference type="CDD" id="cd06270">
    <property type="entry name" value="PBP1_GalS-like"/>
    <property type="match status" value="1"/>
</dbReference>
<dbReference type="SUPFAM" id="SSF53822">
    <property type="entry name" value="Periplasmic binding protein-like I"/>
    <property type="match status" value="1"/>
</dbReference>
<sequence>MATINDVCKAAGVSKATVSRVLNGNGQVKESTRQAVLATMQQLGYQPNTLAQALATNTSHAIGLSLPHFQSSYFGSVLHHAEQGAHQAGKKLLVVNGKNSAQGEREALLTLANQRCDTIMIYSRHLTENELSQWQQTHAIPLVVLNRRFSTSTIASFGLDQTQLATLAMQHLLTLGHRAIACLTSPLNSETGQLRFAAYQQQLAQSHIEPKPDLIVEGDNSLNSGYHATQQLLTRGVHFSAIFACNDDMAIGAIRALHELGLHVPRDIAVVGIDNEPAAAYGIPSLSTVALPIIELTQAATQCAVMLANKQPVTSLHHTYLGQLIVRESSMSA</sequence>
<evidence type="ECO:0000256" key="2">
    <source>
        <dbReference type="ARBA" id="ARBA00023125"/>
    </source>
</evidence>
<dbReference type="PROSITE" id="PS50932">
    <property type="entry name" value="HTH_LACI_2"/>
    <property type="match status" value="1"/>
</dbReference>
<dbReference type="SUPFAM" id="SSF47413">
    <property type="entry name" value="lambda repressor-like DNA-binding domains"/>
    <property type="match status" value="1"/>
</dbReference>
<dbReference type="RefSeq" id="WP_187025283.1">
    <property type="nucleotide sequence ID" value="NZ_JACRUP010000001.1"/>
</dbReference>
<dbReference type="InterPro" id="IPR046335">
    <property type="entry name" value="LacI/GalR-like_sensor"/>
</dbReference>
<dbReference type="Gene3D" id="3.40.50.2300">
    <property type="match status" value="2"/>
</dbReference>
<dbReference type="InterPro" id="IPR028082">
    <property type="entry name" value="Peripla_BP_I"/>
</dbReference>
<evidence type="ECO:0000313" key="5">
    <source>
        <dbReference type="EMBL" id="MBC5849989.1"/>
    </source>
</evidence>
<dbReference type="Proteomes" id="UP000615796">
    <property type="component" value="Unassembled WGS sequence"/>
</dbReference>
<dbReference type="Pfam" id="PF13377">
    <property type="entry name" value="Peripla_BP_3"/>
    <property type="match status" value="1"/>
</dbReference>
<protein>
    <submittedName>
        <fullName evidence="5">LacI family DNA-binding transcriptional regulator</fullName>
    </submittedName>
</protein>
<dbReference type="PANTHER" id="PTHR30146">
    <property type="entry name" value="LACI-RELATED TRANSCRIPTIONAL REPRESSOR"/>
    <property type="match status" value="1"/>
</dbReference>
<name>A0A9X0R588_VIBME</name>
<dbReference type="InterPro" id="IPR010982">
    <property type="entry name" value="Lambda_DNA-bd_dom_sf"/>
</dbReference>
<accession>A0A9X0R588</accession>
<dbReference type="InterPro" id="IPR000843">
    <property type="entry name" value="HTH_LacI"/>
</dbReference>
<dbReference type="SMART" id="SM00354">
    <property type="entry name" value="HTH_LACI"/>
    <property type="match status" value="1"/>
</dbReference>
<evidence type="ECO:0000256" key="3">
    <source>
        <dbReference type="ARBA" id="ARBA00023163"/>
    </source>
</evidence>
<feature type="domain" description="HTH lacI-type" evidence="4">
    <location>
        <begin position="2"/>
        <end position="56"/>
    </location>
</feature>
<comment type="caution">
    <text evidence="5">The sequence shown here is derived from an EMBL/GenBank/DDBJ whole genome shotgun (WGS) entry which is preliminary data.</text>
</comment>